<dbReference type="GO" id="GO:0000976">
    <property type="term" value="F:transcription cis-regulatory region binding"/>
    <property type="evidence" value="ECO:0007669"/>
    <property type="project" value="TreeGrafter"/>
</dbReference>
<dbReference type="Pfam" id="PF00356">
    <property type="entry name" value="LacI"/>
    <property type="match status" value="1"/>
</dbReference>
<geneLocation type="plasmid" evidence="6 7">
    <name>pFA3</name>
</geneLocation>
<evidence type="ECO:0000256" key="3">
    <source>
        <dbReference type="ARBA" id="ARBA00023163"/>
    </source>
</evidence>
<evidence type="ECO:0000256" key="1">
    <source>
        <dbReference type="ARBA" id="ARBA00023015"/>
    </source>
</evidence>
<protein>
    <submittedName>
        <fullName evidence="6">LacI family transcriptional regulator</fullName>
    </submittedName>
</protein>
<dbReference type="PROSITE" id="PS50943">
    <property type="entry name" value="HTH_CROC1"/>
    <property type="match status" value="1"/>
</dbReference>
<evidence type="ECO:0000259" key="5">
    <source>
        <dbReference type="PROSITE" id="PS50943"/>
    </source>
</evidence>
<dbReference type="Proteomes" id="UP001348817">
    <property type="component" value="Plasmid pFA3"/>
</dbReference>
<dbReference type="SMART" id="SM00354">
    <property type="entry name" value="HTH_LACI"/>
    <property type="match status" value="1"/>
</dbReference>
<keyword evidence="3" id="KW-0804">Transcription</keyword>
<reference evidence="6 7" key="1">
    <citation type="submission" date="2021-12" db="EMBL/GenBank/DDBJ databases">
        <title>Genome sequencing of bacteria with rrn-lacking chromosome and rrn-plasmid.</title>
        <authorList>
            <person name="Anda M."/>
            <person name="Iwasaki W."/>
        </authorList>
    </citation>
    <scope>NUCLEOTIDE SEQUENCE [LARGE SCALE GENOMIC DNA]</scope>
    <source>
        <strain evidence="6 7">DSM 100852</strain>
        <plasmid evidence="6 7">pFA3</plasmid>
    </source>
</reference>
<name>A0AAU9DGH1_9BACT</name>
<dbReference type="CDD" id="cd06267">
    <property type="entry name" value="PBP1_LacI_sugar_binding-like"/>
    <property type="match status" value="1"/>
</dbReference>
<dbReference type="PANTHER" id="PTHR30146">
    <property type="entry name" value="LACI-RELATED TRANSCRIPTIONAL REPRESSOR"/>
    <property type="match status" value="1"/>
</dbReference>
<sequence length="350" mass="38775">MRRKKRQVTIKDLARKLDVSVSTVSRALRGAEDINKETKKAVLALAEELDYQPNTIAMSLVNKKTNTIGVIVPELAMHFFASAIGGIQDYAARKGYNVMICQSNENYETEMANTETLVKSRVDGLIVSCSRQTSDYSHFERLLGKGHPLVFFDRIPGKPLPASSVIVDDYQGAFNAVTHLLDSGCKRVAHLSGPDYMLISRQREKGYRDALEAKGIPFDESLVKRCDLLRNDAYDKTLEFLSEDNIDGIFAITDPVAMQAIRALKAEGKSIPEDVSVVGFTDEPVNDMLTPSLTSVRQPAYELGENAAKLLLEQIEAYHSEEAEEPPVRTALVKTTLMERGSTKTLETVS</sequence>
<dbReference type="GO" id="GO:0003700">
    <property type="term" value="F:DNA-binding transcription factor activity"/>
    <property type="evidence" value="ECO:0007669"/>
    <property type="project" value="TreeGrafter"/>
</dbReference>
<evidence type="ECO:0000313" key="6">
    <source>
        <dbReference type="EMBL" id="BDD12221.1"/>
    </source>
</evidence>
<dbReference type="EMBL" id="AP025317">
    <property type="protein sequence ID" value="BDD12221.1"/>
    <property type="molecule type" value="Genomic_DNA"/>
</dbReference>
<dbReference type="InterPro" id="IPR001387">
    <property type="entry name" value="Cro/C1-type_HTH"/>
</dbReference>
<dbReference type="Gene3D" id="1.10.260.40">
    <property type="entry name" value="lambda repressor-like DNA-binding domains"/>
    <property type="match status" value="1"/>
</dbReference>
<evidence type="ECO:0000256" key="2">
    <source>
        <dbReference type="ARBA" id="ARBA00023125"/>
    </source>
</evidence>
<dbReference type="PANTHER" id="PTHR30146:SF109">
    <property type="entry name" value="HTH-TYPE TRANSCRIPTIONAL REGULATOR GALS"/>
    <property type="match status" value="1"/>
</dbReference>
<keyword evidence="1" id="KW-0805">Transcription regulation</keyword>
<keyword evidence="6" id="KW-0614">Plasmid</keyword>
<dbReference type="PROSITE" id="PS50932">
    <property type="entry name" value="HTH_LACI_2"/>
    <property type="match status" value="1"/>
</dbReference>
<dbReference type="InterPro" id="IPR028082">
    <property type="entry name" value="Peripla_BP_I"/>
</dbReference>
<proteinExistence type="predicted"/>
<dbReference type="Gene3D" id="3.40.50.2300">
    <property type="match status" value="2"/>
</dbReference>
<dbReference type="InterPro" id="IPR010982">
    <property type="entry name" value="Lambda_DNA-bd_dom_sf"/>
</dbReference>
<dbReference type="InterPro" id="IPR046335">
    <property type="entry name" value="LacI/GalR-like_sensor"/>
</dbReference>
<evidence type="ECO:0000259" key="4">
    <source>
        <dbReference type="PROSITE" id="PS50932"/>
    </source>
</evidence>
<keyword evidence="7" id="KW-1185">Reference proteome</keyword>
<dbReference type="SUPFAM" id="SSF53822">
    <property type="entry name" value="Periplasmic binding protein-like I"/>
    <property type="match status" value="1"/>
</dbReference>
<gene>
    <name evidence="6" type="ORF">FUAX_46530</name>
</gene>
<dbReference type="RefSeq" id="WP_421825173.1">
    <property type="nucleotide sequence ID" value="NZ_AP025317.1"/>
</dbReference>
<feature type="domain" description="HTH cro/C1-type" evidence="5">
    <location>
        <begin position="3"/>
        <end position="52"/>
    </location>
</feature>
<feature type="domain" description="HTH lacI-type" evidence="4">
    <location>
        <begin position="8"/>
        <end position="62"/>
    </location>
</feature>
<dbReference type="KEGG" id="fax:FUAX_46530"/>
<dbReference type="SUPFAM" id="SSF47413">
    <property type="entry name" value="lambda repressor-like DNA-binding domains"/>
    <property type="match status" value="1"/>
</dbReference>
<organism evidence="6 7">
    <name type="scientific">Fulvitalea axinellae</name>
    <dbReference type="NCBI Taxonomy" id="1182444"/>
    <lineage>
        <taxon>Bacteria</taxon>
        <taxon>Pseudomonadati</taxon>
        <taxon>Bacteroidota</taxon>
        <taxon>Cytophagia</taxon>
        <taxon>Cytophagales</taxon>
        <taxon>Persicobacteraceae</taxon>
        <taxon>Fulvitalea</taxon>
    </lineage>
</organism>
<dbReference type="Pfam" id="PF13377">
    <property type="entry name" value="Peripla_BP_3"/>
    <property type="match status" value="1"/>
</dbReference>
<keyword evidence="2" id="KW-0238">DNA-binding</keyword>
<dbReference type="CDD" id="cd01392">
    <property type="entry name" value="HTH_LacI"/>
    <property type="match status" value="1"/>
</dbReference>
<dbReference type="AlphaFoldDB" id="A0AAU9DGH1"/>
<accession>A0AAU9DGH1</accession>
<dbReference type="InterPro" id="IPR000843">
    <property type="entry name" value="HTH_LacI"/>
</dbReference>
<evidence type="ECO:0000313" key="7">
    <source>
        <dbReference type="Proteomes" id="UP001348817"/>
    </source>
</evidence>